<evidence type="ECO:0000256" key="2">
    <source>
        <dbReference type="ARBA" id="ARBA00022475"/>
    </source>
</evidence>
<evidence type="ECO:0000256" key="3">
    <source>
        <dbReference type="ARBA" id="ARBA00022741"/>
    </source>
</evidence>
<keyword evidence="7" id="KW-0472">Membrane</keyword>
<dbReference type="PANTHER" id="PTHR43499:SF1">
    <property type="entry name" value="ABC TRANSPORTER I FAMILY MEMBER 1"/>
    <property type="match status" value="1"/>
</dbReference>
<dbReference type="NCBIfam" id="TIGR01189">
    <property type="entry name" value="ccmA"/>
    <property type="match status" value="1"/>
</dbReference>
<evidence type="ECO:0000256" key="1">
    <source>
        <dbReference type="ARBA" id="ARBA00022448"/>
    </source>
</evidence>
<dbReference type="EMBL" id="JACHHO010000003">
    <property type="protein sequence ID" value="MBB5205026.1"/>
    <property type="molecule type" value="Genomic_DNA"/>
</dbReference>
<accession>A0A840S7N7</accession>
<reference evidence="9 10" key="1">
    <citation type="submission" date="2020-08" db="EMBL/GenBank/DDBJ databases">
        <title>Genomic Encyclopedia of Type Strains, Phase IV (KMG-IV): sequencing the most valuable type-strain genomes for metagenomic binning, comparative biology and taxonomic classification.</title>
        <authorList>
            <person name="Goeker M."/>
        </authorList>
    </citation>
    <scope>NUCLEOTIDE SEQUENCE [LARGE SCALE GENOMIC DNA]</scope>
    <source>
        <strain evidence="9 10">DSM 23958</strain>
    </source>
</reference>
<dbReference type="GO" id="GO:0005524">
    <property type="term" value="F:ATP binding"/>
    <property type="evidence" value="ECO:0007669"/>
    <property type="project" value="UniProtKB-KW"/>
</dbReference>
<keyword evidence="10" id="KW-1185">Reference proteome</keyword>
<dbReference type="GO" id="GO:0017004">
    <property type="term" value="P:cytochrome complex assembly"/>
    <property type="evidence" value="ECO:0007669"/>
    <property type="project" value="UniProtKB-KW"/>
</dbReference>
<dbReference type="InterPro" id="IPR027417">
    <property type="entry name" value="P-loop_NTPase"/>
</dbReference>
<dbReference type="AlphaFoldDB" id="A0A840S7N7"/>
<dbReference type="RefSeq" id="WP_138854951.1">
    <property type="nucleotide sequence ID" value="NZ_CP040709.1"/>
</dbReference>
<organism evidence="9 10">
    <name type="scientific">Inhella inkyongensis</name>
    <dbReference type="NCBI Taxonomy" id="392593"/>
    <lineage>
        <taxon>Bacteria</taxon>
        <taxon>Pseudomonadati</taxon>
        <taxon>Pseudomonadota</taxon>
        <taxon>Betaproteobacteria</taxon>
        <taxon>Burkholderiales</taxon>
        <taxon>Sphaerotilaceae</taxon>
        <taxon>Inhella</taxon>
    </lineage>
</organism>
<dbReference type="Gene3D" id="3.40.50.300">
    <property type="entry name" value="P-loop containing nucleotide triphosphate hydrolases"/>
    <property type="match status" value="1"/>
</dbReference>
<feature type="domain" description="ABC transporter" evidence="8">
    <location>
        <begin position="16"/>
        <end position="211"/>
    </location>
</feature>
<name>A0A840S7N7_9BURK</name>
<evidence type="ECO:0000259" key="8">
    <source>
        <dbReference type="PROSITE" id="PS50893"/>
    </source>
</evidence>
<dbReference type="PROSITE" id="PS50893">
    <property type="entry name" value="ABC_TRANSPORTER_2"/>
    <property type="match status" value="1"/>
</dbReference>
<dbReference type="GO" id="GO:0016887">
    <property type="term" value="F:ATP hydrolysis activity"/>
    <property type="evidence" value="ECO:0007669"/>
    <property type="project" value="InterPro"/>
</dbReference>
<keyword evidence="2" id="KW-1003">Cell membrane</keyword>
<dbReference type="InterPro" id="IPR005895">
    <property type="entry name" value="ABC_transptr_haem_export_CcmA"/>
</dbReference>
<evidence type="ECO:0000256" key="7">
    <source>
        <dbReference type="ARBA" id="ARBA00023136"/>
    </source>
</evidence>
<comment type="caution">
    <text evidence="9">The sequence shown here is derived from an EMBL/GenBank/DDBJ whole genome shotgun (WGS) entry which is preliminary data.</text>
</comment>
<proteinExistence type="predicted"/>
<keyword evidence="5" id="KW-0067">ATP-binding</keyword>
<gene>
    <name evidence="9" type="ORF">HNQ51_002345</name>
</gene>
<sequence>MNALPPATADAAPVLLHAQQLVCERGERPLFAALDLSLRAGDCLWLRGVNGSGKTTLLRTLAGLRAPAAGRLQRQAPLLYLGHANALKDDLTVAENLRLDAALRGQLVTVAALRQALDALALGPLRARPVRSLSQGQRRRTALARLGLSLQTEAAELWLLDEPFDALDDAGVQALCALMAAQCARGGAVLFTSHQAVAGLRCAEQMLKALT</sequence>
<dbReference type="OrthoDB" id="9800654at2"/>
<dbReference type="Pfam" id="PF00005">
    <property type="entry name" value="ABC_tran"/>
    <property type="match status" value="1"/>
</dbReference>
<keyword evidence="6" id="KW-1278">Translocase</keyword>
<keyword evidence="4" id="KW-0201">Cytochrome c-type biogenesis</keyword>
<dbReference type="GO" id="GO:0022857">
    <property type="term" value="F:transmembrane transporter activity"/>
    <property type="evidence" value="ECO:0007669"/>
    <property type="project" value="InterPro"/>
</dbReference>
<keyword evidence="3" id="KW-0547">Nucleotide-binding</keyword>
<evidence type="ECO:0000256" key="4">
    <source>
        <dbReference type="ARBA" id="ARBA00022748"/>
    </source>
</evidence>
<dbReference type="SUPFAM" id="SSF52540">
    <property type="entry name" value="P-loop containing nucleoside triphosphate hydrolases"/>
    <property type="match status" value="1"/>
</dbReference>
<dbReference type="InterPro" id="IPR003593">
    <property type="entry name" value="AAA+_ATPase"/>
</dbReference>
<evidence type="ECO:0000313" key="10">
    <source>
        <dbReference type="Proteomes" id="UP000554837"/>
    </source>
</evidence>
<dbReference type="SMART" id="SM00382">
    <property type="entry name" value="AAA"/>
    <property type="match status" value="1"/>
</dbReference>
<keyword evidence="1" id="KW-0813">Transport</keyword>
<evidence type="ECO:0000313" key="9">
    <source>
        <dbReference type="EMBL" id="MBB5205026.1"/>
    </source>
</evidence>
<dbReference type="InterPro" id="IPR003439">
    <property type="entry name" value="ABC_transporter-like_ATP-bd"/>
</dbReference>
<dbReference type="PANTHER" id="PTHR43499">
    <property type="entry name" value="ABC TRANSPORTER I FAMILY MEMBER 1"/>
    <property type="match status" value="1"/>
</dbReference>
<protein>
    <submittedName>
        <fullName evidence="9">Heme exporter protein A</fullName>
    </submittedName>
</protein>
<evidence type="ECO:0000256" key="5">
    <source>
        <dbReference type="ARBA" id="ARBA00022840"/>
    </source>
</evidence>
<dbReference type="Proteomes" id="UP000554837">
    <property type="component" value="Unassembled WGS sequence"/>
</dbReference>
<evidence type="ECO:0000256" key="6">
    <source>
        <dbReference type="ARBA" id="ARBA00022967"/>
    </source>
</evidence>